<evidence type="ECO:0000313" key="4">
    <source>
        <dbReference type="Proteomes" id="UP000002357"/>
    </source>
</evidence>
<protein>
    <submittedName>
        <fullName evidence="3">RNA polymerase ECF-subfamily sigma factor</fullName>
    </submittedName>
</protein>
<dbReference type="EMBL" id="CM000913">
    <property type="protein sequence ID" value="EFG08926.1"/>
    <property type="molecule type" value="Genomic_DNA"/>
</dbReference>
<sequence>MTLVRRPPGPTVPRRCDASRPHVSGDTSPRARPFRARPLTPATGLPLDEDVSTRQAVAHRRRAREFEEFVTGAAGRLLHVATLLTAERPTANPHARRLVTHALARTWARWDRLRGEDPYQVARQELLTRFARVPSGWTPWNRPVRDGVLRTLTARERLIVVLRLYESVDDEQIAVLAGLTVDRVRALSRRAVASLCAAGSPAALSPVTSPAPTGPTRPVRTAADRAA</sequence>
<dbReference type="OrthoDB" id="4332887at2"/>
<dbReference type="eggNOG" id="COG1595">
    <property type="taxonomic scope" value="Bacteria"/>
</dbReference>
<dbReference type="Proteomes" id="UP000002357">
    <property type="component" value="Chromosome"/>
</dbReference>
<dbReference type="AlphaFoldDB" id="E2Q3Y8"/>
<feature type="region of interest" description="Disordered" evidence="1">
    <location>
        <begin position="201"/>
        <end position="227"/>
    </location>
</feature>
<proteinExistence type="predicted"/>
<accession>E2Q3Y8</accession>
<dbReference type="Pfam" id="PF04545">
    <property type="entry name" value="Sigma70_r4"/>
    <property type="match status" value="1"/>
</dbReference>
<dbReference type="GO" id="GO:0006352">
    <property type="term" value="P:DNA-templated transcription initiation"/>
    <property type="evidence" value="ECO:0007669"/>
    <property type="project" value="InterPro"/>
</dbReference>
<evidence type="ECO:0000259" key="2">
    <source>
        <dbReference type="Pfam" id="PF04545"/>
    </source>
</evidence>
<dbReference type="InterPro" id="IPR036388">
    <property type="entry name" value="WH-like_DNA-bd_sf"/>
</dbReference>
<organism evidence="3 4">
    <name type="scientific">Streptomyces clavuligerus</name>
    <dbReference type="NCBI Taxonomy" id="1901"/>
    <lineage>
        <taxon>Bacteria</taxon>
        <taxon>Bacillati</taxon>
        <taxon>Actinomycetota</taxon>
        <taxon>Actinomycetes</taxon>
        <taxon>Kitasatosporales</taxon>
        <taxon>Streptomycetaceae</taxon>
        <taxon>Streptomyces</taxon>
    </lineage>
</organism>
<dbReference type="STRING" id="1901.BB341_09465"/>
<dbReference type="SUPFAM" id="SSF88659">
    <property type="entry name" value="Sigma3 and sigma4 domains of RNA polymerase sigma factors"/>
    <property type="match status" value="1"/>
</dbReference>
<evidence type="ECO:0000256" key="1">
    <source>
        <dbReference type="SAM" id="MobiDB-lite"/>
    </source>
</evidence>
<reference evidence="3 4" key="1">
    <citation type="journal article" date="2010" name="Genome Biol. Evol.">
        <title>The sequence of a 1.8-mb bacterial linear plasmid reveals a rich evolutionary reservoir of secondary metabolic pathways.</title>
        <authorList>
            <person name="Medema M.H."/>
            <person name="Trefzer A."/>
            <person name="Kovalchuk A."/>
            <person name="van den Berg M."/>
            <person name="Mueller U."/>
            <person name="Heijne W."/>
            <person name="Wu L."/>
            <person name="Alam M.T."/>
            <person name="Ronning C.M."/>
            <person name="Nierman W.C."/>
            <person name="Bovenberg R.A.L."/>
            <person name="Breitling R."/>
            <person name="Takano E."/>
        </authorList>
    </citation>
    <scope>NUCLEOTIDE SEQUENCE [LARGE SCALE GENOMIC DNA]</scope>
    <source>
        <strain evidence="4">ATCC 27064 / DSM 738 / JCM 4710 / NBRC 13307 / NCIMB 12785 / NRRL 3585 / VKM Ac-602</strain>
    </source>
</reference>
<gene>
    <name evidence="3" type="ORF">SCLAV_3854</name>
</gene>
<keyword evidence="4" id="KW-1185">Reference proteome</keyword>
<name>E2Q3Y8_STRCL</name>
<feature type="domain" description="RNA polymerase sigma-70 region 4" evidence="2">
    <location>
        <begin position="148"/>
        <end position="195"/>
    </location>
</feature>
<dbReference type="GO" id="GO:0003700">
    <property type="term" value="F:DNA-binding transcription factor activity"/>
    <property type="evidence" value="ECO:0007669"/>
    <property type="project" value="InterPro"/>
</dbReference>
<dbReference type="InterPro" id="IPR013324">
    <property type="entry name" value="RNA_pol_sigma_r3/r4-like"/>
</dbReference>
<feature type="region of interest" description="Disordered" evidence="1">
    <location>
        <begin position="1"/>
        <end position="47"/>
    </location>
</feature>
<dbReference type="Gene3D" id="1.10.10.10">
    <property type="entry name" value="Winged helix-like DNA-binding domain superfamily/Winged helix DNA-binding domain"/>
    <property type="match status" value="1"/>
</dbReference>
<evidence type="ECO:0000313" key="3">
    <source>
        <dbReference type="EMBL" id="EFG08926.1"/>
    </source>
</evidence>
<dbReference type="InterPro" id="IPR007630">
    <property type="entry name" value="RNA_pol_sigma70_r4"/>
</dbReference>